<feature type="non-terminal residue" evidence="1">
    <location>
        <position position="1"/>
    </location>
</feature>
<dbReference type="EMBL" id="CAJPIZ010027671">
    <property type="protein sequence ID" value="CAG2119305.1"/>
    <property type="molecule type" value="Genomic_DNA"/>
</dbReference>
<dbReference type="InterPro" id="IPR029058">
    <property type="entry name" value="AB_hydrolase_fold"/>
</dbReference>
<dbReference type="Proteomes" id="UP000759131">
    <property type="component" value="Unassembled WGS sequence"/>
</dbReference>
<name>A0A7R9QEF7_9ACAR</name>
<dbReference type="AlphaFoldDB" id="A0A7R9QEF7"/>
<keyword evidence="2" id="KW-1185">Reference proteome</keyword>
<accession>A0A7R9QEF7</accession>
<evidence type="ECO:0000313" key="1">
    <source>
        <dbReference type="EMBL" id="CAD7642672.1"/>
    </source>
</evidence>
<dbReference type="OrthoDB" id="9974421at2759"/>
<protein>
    <submittedName>
        <fullName evidence="1">Uncharacterized protein</fullName>
    </submittedName>
</protein>
<gene>
    <name evidence="1" type="ORF">OSB1V03_LOCUS19254</name>
</gene>
<sequence length="98" mass="10744">PGLLYTNGTYIENNGLINDCQSRGSVANTLPFVLSACGYDVWIENLRGNQKQSESEASVENNRLLADIFACIHTLIMWCHSMAGLTETFSMPIVSGVM</sequence>
<dbReference type="Gene3D" id="3.40.50.1820">
    <property type="entry name" value="alpha/beta hydrolase"/>
    <property type="match status" value="1"/>
</dbReference>
<organism evidence="1">
    <name type="scientific">Medioppia subpectinata</name>
    <dbReference type="NCBI Taxonomy" id="1979941"/>
    <lineage>
        <taxon>Eukaryota</taxon>
        <taxon>Metazoa</taxon>
        <taxon>Ecdysozoa</taxon>
        <taxon>Arthropoda</taxon>
        <taxon>Chelicerata</taxon>
        <taxon>Arachnida</taxon>
        <taxon>Acari</taxon>
        <taxon>Acariformes</taxon>
        <taxon>Sarcoptiformes</taxon>
        <taxon>Oribatida</taxon>
        <taxon>Brachypylina</taxon>
        <taxon>Oppioidea</taxon>
        <taxon>Oppiidae</taxon>
        <taxon>Medioppia</taxon>
    </lineage>
</organism>
<evidence type="ECO:0000313" key="2">
    <source>
        <dbReference type="Proteomes" id="UP000759131"/>
    </source>
</evidence>
<reference evidence="1" key="1">
    <citation type="submission" date="2020-11" db="EMBL/GenBank/DDBJ databases">
        <authorList>
            <person name="Tran Van P."/>
        </authorList>
    </citation>
    <scope>NUCLEOTIDE SEQUENCE</scope>
</reference>
<proteinExistence type="predicted"/>
<dbReference type="EMBL" id="OC882246">
    <property type="protein sequence ID" value="CAD7642672.1"/>
    <property type="molecule type" value="Genomic_DNA"/>
</dbReference>